<proteinExistence type="predicted"/>
<feature type="region of interest" description="Disordered" evidence="1">
    <location>
        <begin position="988"/>
        <end position="1085"/>
    </location>
</feature>
<feature type="region of interest" description="Disordered" evidence="1">
    <location>
        <begin position="716"/>
        <end position="749"/>
    </location>
</feature>
<keyword evidence="3" id="KW-1185">Reference proteome</keyword>
<feature type="compositionally biased region" description="Basic and acidic residues" evidence="1">
    <location>
        <begin position="716"/>
        <end position="738"/>
    </location>
</feature>
<dbReference type="InterPro" id="IPR041078">
    <property type="entry name" value="Plavaka"/>
</dbReference>
<organism evidence="2 3">
    <name type="scientific">Gymnopilus dilepis</name>
    <dbReference type="NCBI Taxonomy" id="231916"/>
    <lineage>
        <taxon>Eukaryota</taxon>
        <taxon>Fungi</taxon>
        <taxon>Dikarya</taxon>
        <taxon>Basidiomycota</taxon>
        <taxon>Agaricomycotina</taxon>
        <taxon>Agaricomycetes</taxon>
        <taxon>Agaricomycetidae</taxon>
        <taxon>Agaricales</taxon>
        <taxon>Agaricineae</taxon>
        <taxon>Hymenogastraceae</taxon>
        <taxon>Gymnopilus</taxon>
    </lineage>
</organism>
<evidence type="ECO:0000313" key="3">
    <source>
        <dbReference type="Proteomes" id="UP000284706"/>
    </source>
</evidence>
<feature type="region of interest" description="Disordered" evidence="1">
    <location>
        <begin position="616"/>
        <end position="648"/>
    </location>
</feature>
<comment type="caution">
    <text evidence="2">The sequence shown here is derived from an EMBL/GenBank/DDBJ whole genome shotgun (WGS) entry which is preliminary data.</text>
</comment>
<evidence type="ECO:0000313" key="2">
    <source>
        <dbReference type="EMBL" id="PPQ84255.1"/>
    </source>
</evidence>
<dbReference type="STRING" id="231916.A0A409X0E5"/>
<dbReference type="OrthoDB" id="3183767at2759"/>
<feature type="compositionally biased region" description="Acidic residues" evidence="1">
    <location>
        <begin position="996"/>
        <end position="1017"/>
    </location>
</feature>
<protein>
    <submittedName>
        <fullName evidence="2">Uncharacterized protein</fullName>
    </submittedName>
</protein>
<feature type="non-terminal residue" evidence="2">
    <location>
        <position position="1"/>
    </location>
</feature>
<name>A0A409X0E5_9AGAR</name>
<evidence type="ECO:0000256" key="1">
    <source>
        <dbReference type="SAM" id="MobiDB-lite"/>
    </source>
</evidence>
<dbReference type="EMBL" id="NHYE01004501">
    <property type="protein sequence ID" value="PPQ84255.1"/>
    <property type="molecule type" value="Genomic_DNA"/>
</dbReference>
<dbReference type="Proteomes" id="UP000284706">
    <property type="component" value="Unassembled WGS sequence"/>
</dbReference>
<dbReference type="AlphaFoldDB" id="A0A409X0E5"/>
<sequence length="1085" mass="122907">PLPTLEPEERTAILPRVVLIVRNPFRTIANSFKLLREYLYRPSFDPDSFVPSEDLLDAGAGLTVEETTRASTPPPVHRNQTVELLMNWKDSGSLTKSDGEVDRLVKEVLLDPNFKVEELHGFSAARENRRNDAADENSPFLDSFQTADIEIEVPSGSKDVPATKFTIPGLRFRKLTAVVRAAFSSSLGAKLHLSPFKLFRTSTDGEEERVYSELYNSDAFIEEHDKVQRAPVPPDDPDCKREKVVAALMFWSDATHLANFGTAKLWPIYMFLGNLSKYIRAQPNSGACQHVAYIPSLPDSFQDFMSSFHVKWGTQKKDILTHCRRELMHAVWKHLLDDAFLYAYKYGMVIRCADGVERRVYPRIFTYSADYPEKVLLATIRDKGLFPCPRCLTPKSKLENMGMKRDSQFRQKNPRTYLLDFVCRARDAIYKRAAAIGGAVVERLLKATSSVPTMNAFVERLGENFSVSGILVPDLLHEFELGVWKALLTHLIRVLYAAASDGSLVAELDKRFRDIPTFGSSTIRRFATNASEMKKLAGRDFEDLLQCSIPVFEGLLPEPYNSIVRILLYRTAEWHAFAKLRLHTDKTLKHLDEVTTDLGKLMRHFRDMSSANFATYELPRETEARNRRQQRAKGKAKEGTGNSAGVSRKPKSLNLATYKWHALADYVPAIRLFGGSDGISTQVGELAHRVVKQIYSTTNKRDADLQIAKRYRRAERARQALEQKKLRDRANRKARDADESPSDAGDSDLRYHISASKNHPINIHTVIRSNRGDPTYNRFLPKLQDHLLGRLKERTFDADMHEDYSDIDRNSVRFVGQKIYSVQTCRLYYTTYELQRESDVINPRSHPDIMLRAPDAEAGAADPYWYARVIGVFHANVWADRSDIPGARNMRRMDFLWGRLPKIGFVESTDEFAFSFVDPAQVVRGCHLIPAFNEGRTDKLLPVPRSAARCLNPKEEDDWVNFYVNIFVDRDMIMRYFGGGVGHLHNTRQSASPMVADEEPEAGEEDAASESEHEDEDCGRASGGPSDFQDPGVDDHDDDGNEAGFREESDSESDEDFATRSNWSDSDSDETDSGGDSEDDGYGSF</sequence>
<dbReference type="Pfam" id="PF18759">
    <property type="entry name" value="Plavaka"/>
    <property type="match status" value="1"/>
</dbReference>
<feature type="compositionally biased region" description="Acidic residues" evidence="1">
    <location>
        <begin position="1066"/>
        <end position="1085"/>
    </location>
</feature>
<accession>A0A409X0E5</accession>
<dbReference type="InParanoid" id="A0A409X0E5"/>
<reference evidence="2 3" key="1">
    <citation type="journal article" date="2018" name="Evol. Lett.">
        <title>Horizontal gene cluster transfer increased hallucinogenic mushroom diversity.</title>
        <authorList>
            <person name="Reynolds H.T."/>
            <person name="Vijayakumar V."/>
            <person name="Gluck-Thaler E."/>
            <person name="Korotkin H.B."/>
            <person name="Matheny P.B."/>
            <person name="Slot J.C."/>
        </authorList>
    </citation>
    <scope>NUCLEOTIDE SEQUENCE [LARGE SCALE GENOMIC DNA]</scope>
    <source>
        <strain evidence="2 3">SRW20</strain>
    </source>
</reference>
<gene>
    <name evidence="2" type="ORF">CVT26_011861</name>
</gene>